<sequence>MATIENEQVEKGQKQGSMRVTGATNSEWMTPKRKGMKIANVVETRALENFKNGYEVLQETTDGNLDPPISITFNGSVMNKVGLGALFETKVKHDKVKEMVENNFPNWEFYSSHLISGRILILWQSKFVQVEIIHEDAQLIHCQIKVCGHKEIFLVTAVYGSNSKEERKALWTKLSSIGHPNLPSVILGDFNAMFSYEDRNGGRQIQAKDIEDAQDWLAMGQVEEFKCSGSYFTWSNKHEIGDLIFSKLDHMFVNKLWLDVFMDTDAIFKWDNVSDHSFCLIRNQKKSNVGFKPFRFCNFWADHSNYKQRVLEAWETPTDRRGLEGIMQKLHRVRQSLIRFRGKFHAKLFYNLQVEAQEVKYSRAVWNKLIIPKHRFILWQACNVQLLTRDHLSKFLIIPSTLCPVCENDIETHTHLFFDCVFARKTFVEIGNWLGVVDWPKEAEHIQQWCTRGPLDFKNRVINSVFAASLYLLWKNRNSCIFDLVCSSPLKLSMEIRKLSHYRILSLTCNTSKKQDKYIIDVIRGW</sequence>
<dbReference type="PANTHER" id="PTHR33710:SF71">
    <property type="entry name" value="ENDONUCLEASE_EXONUCLEASE_PHOSPHATASE DOMAIN-CONTAINING PROTEIN"/>
    <property type="match status" value="1"/>
</dbReference>
<dbReference type="InterPro" id="IPR036691">
    <property type="entry name" value="Endo/exonu/phosph_ase_sf"/>
</dbReference>
<proteinExistence type="predicted"/>
<organism evidence="3 4">
    <name type="scientific">Cannabis sativa</name>
    <name type="common">Hemp</name>
    <name type="synonym">Marijuana</name>
    <dbReference type="NCBI Taxonomy" id="3483"/>
    <lineage>
        <taxon>Eukaryota</taxon>
        <taxon>Viridiplantae</taxon>
        <taxon>Streptophyta</taxon>
        <taxon>Embryophyta</taxon>
        <taxon>Tracheophyta</taxon>
        <taxon>Spermatophyta</taxon>
        <taxon>Magnoliopsida</taxon>
        <taxon>eudicotyledons</taxon>
        <taxon>Gunneridae</taxon>
        <taxon>Pentapetalae</taxon>
        <taxon>rosids</taxon>
        <taxon>fabids</taxon>
        <taxon>Rosales</taxon>
        <taxon>Cannabaceae</taxon>
        <taxon>Cannabis</taxon>
    </lineage>
</organism>
<dbReference type="SUPFAM" id="SSF56219">
    <property type="entry name" value="DNase I-like"/>
    <property type="match status" value="1"/>
</dbReference>
<name>A0A7J6FY43_CANSA</name>
<dbReference type="InterPro" id="IPR026960">
    <property type="entry name" value="RVT-Znf"/>
</dbReference>
<accession>A0A7J6FY43</accession>
<evidence type="ECO:0000259" key="2">
    <source>
        <dbReference type="Pfam" id="PF13966"/>
    </source>
</evidence>
<feature type="domain" description="Reverse transcriptase zinc-binding" evidence="2">
    <location>
        <begin position="344"/>
        <end position="425"/>
    </location>
</feature>
<reference evidence="3 4" key="1">
    <citation type="journal article" date="2020" name="bioRxiv">
        <title>Sequence and annotation of 42 cannabis genomes reveals extensive copy number variation in cannabinoid synthesis and pathogen resistance genes.</title>
        <authorList>
            <person name="Mckernan K.J."/>
            <person name="Helbert Y."/>
            <person name="Kane L.T."/>
            <person name="Ebling H."/>
            <person name="Zhang L."/>
            <person name="Liu B."/>
            <person name="Eaton Z."/>
            <person name="Mclaughlin S."/>
            <person name="Kingan S."/>
            <person name="Baybayan P."/>
            <person name="Concepcion G."/>
            <person name="Jordan M."/>
            <person name="Riva A."/>
            <person name="Barbazuk W."/>
            <person name="Harkins T."/>
        </authorList>
    </citation>
    <scope>NUCLEOTIDE SEQUENCE [LARGE SCALE GENOMIC DNA]</scope>
    <source>
        <strain evidence="4">cv. Jamaican Lion 4</strain>
        <tissue evidence="3">Leaf</tissue>
    </source>
</reference>
<dbReference type="Proteomes" id="UP000525078">
    <property type="component" value="Unassembled WGS sequence"/>
</dbReference>
<comment type="caution">
    <text evidence="3">The sequence shown here is derived from an EMBL/GenBank/DDBJ whole genome shotgun (WGS) entry which is preliminary data.</text>
</comment>
<evidence type="ECO:0000313" key="3">
    <source>
        <dbReference type="EMBL" id="KAF4375522.1"/>
    </source>
</evidence>
<evidence type="ECO:0000256" key="1">
    <source>
        <dbReference type="SAM" id="MobiDB-lite"/>
    </source>
</evidence>
<dbReference type="EMBL" id="JAATIP010000090">
    <property type="protein sequence ID" value="KAF4375522.1"/>
    <property type="molecule type" value="Genomic_DNA"/>
</dbReference>
<gene>
    <name evidence="3" type="ORF">F8388_024181</name>
</gene>
<dbReference type="Gene3D" id="3.60.10.10">
    <property type="entry name" value="Endonuclease/exonuclease/phosphatase"/>
    <property type="match status" value="1"/>
</dbReference>
<feature type="compositionally biased region" description="Polar residues" evidence="1">
    <location>
        <begin position="14"/>
        <end position="24"/>
    </location>
</feature>
<evidence type="ECO:0000313" key="4">
    <source>
        <dbReference type="Proteomes" id="UP000525078"/>
    </source>
</evidence>
<dbReference type="AlphaFoldDB" id="A0A7J6FY43"/>
<feature type="region of interest" description="Disordered" evidence="1">
    <location>
        <begin position="1"/>
        <end position="24"/>
    </location>
</feature>
<dbReference type="PANTHER" id="PTHR33710">
    <property type="entry name" value="BNAC02G09200D PROTEIN"/>
    <property type="match status" value="1"/>
</dbReference>
<dbReference type="Pfam" id="PF13966">
    <property type="entry name" value="zf-RVT"/>
    <property type="match status" value="1"/>
</dbReference>
<protein>
    <recommendedName>
        <fullName evidence="2">Reverse transcriptase zinc-binding domain-containing protein</fullName>
    </recommendedName>
</protein>